<feature type="transmembrane region" description="Helical" evidence="2">
    <location>
        <begin position="400"/>
        <end position="422"/>
    </location>
</feature>
<keyword evidence="2" id="KW-0472">Membrane</keyword>
<evidence type="ECO:0000256" key="1">
    <source>
        <dbReference type="SAM" id="MobiDB-lite"/>
    </source>
</evidence>
<proteinExistence type="predicted"/>
<dbReference type="EMBL" id="KX264271">
    <property type="protein sequence ID" value="ANM86528.1"/>
    <property type="molecule type" value="Genomic_DNA"/>
</dbReference>
<keyword evidence="2" id="KW-0812">Transmembrane</keyword>
<feature type="compositionally biased region" description="Basic and acidic residues" evidence="1">
    <location>
        <begin position="90"/>
        <end position="102"/>
    </location>
</feature>
<accession>A0A1Z1C4K4</accession>
<feature type="compositionally biased region" description="Basic and acidic residues" evidence="1">
    <location>
        <begin position="120"/>
        <end position="131"/>
    </location>
</feature>
<reference evidence="4" key="2">
    <citation type="submission" date="2017-12" db="EMBL/GenBank/DDBJ databases">
        <title>Genome Sequencing Reveals a Rich Biosynthetic Potential.</title>
        <authorList>
            <person name="Bertrand R.L."/>
            <person name="Abdel-Hameed M.E."/>
            <person name="Sorensen J.L."/>
        </authorList>
    </citation>
    <scope>NUCLEOTIDE SEQUENCE</scope>
</reference>
<dbReference type="AlphaFoldDB" id="A0A1Z1C4K4"/>
<reference evidence="3" key="1">
    <citation type="submission" date="2016-05" db="EMBL/GenBank/DDBJ databases">
        <title>Lichen genome sequencing reveals its rich biosynthetic potential.</title>
        <authorList>
            <person name="Bertrand R.L."/>
            <person name="Abdel-Hameed M."/>
            <person name="Sorensen J.L."/>
        </authorList>
    </citation>
    <scope>NUCLEOTIDE SEQUENCE</scope>
</reference>
<name>A0A1Z1C4K4_CLAUC</name>
<protein>
    <submittedName>
        <fullName evidence="3">Uncharacterized protein</fullName>
    </submittedName>
</protein>
<evidence type="ECO:0000313" key="3">
    <source>
        <dbReference type="EMBL" id="ANM86528.1"/>
    </source>
</evidence>
<organism evidence="3">
    <name type="scientific">Cladonia uncialis subsp. uncialis</name>
    <dbReference type="NCBI Taxonomy" id="180999"/>
    <lineage>
        <taxon>Eukaryota</taxon>
        <taxon>Fungi</taxon>
        <taxon>Dikarya</taxon>
        <taxon>Ascomycota</taxon>
        <taxon>Pezizomycotina</taxon>
        <taxon>Lecanoromycetes</taxon>
        <taxon>OSLEUM clade</taxon>
        <taxon>Lecanoromycetidae</taxon>
        <taxon>Lecanorales</taxon>
        <taxon>Lecanorineae</taxon>
        <taxon>Cladoniaceae</taxon>
        <taxon>Cladonia</taxon>
    </lineage>
</organism>
<evidence type="ECO:0000313" key="4">
    <source>
        <dbReference type="EMBL" id="AUW31370.1"/>
    </source>
</evidence>
<evidence type="ECO:0000256" key="2">
    <source>
        <dbReference type="SAM" id="Phobius"/>
    </source>
</evidence>
<feature type="region of interest" description="Disordered" evidence="1">
    <location>
        <begin position="90"/>
        <end position="142"/>
    </location>
</feature>
<keyword evidence="2" id="KW-1133">Transmembrane helix</keyword>
<sequence length="432" mass="48798">MQEQASMPRIRKSLKYAKYRLAINPATNHTRASVVVGDARHPHADHELKMAVDDDYVTIPKSQFDYLRQHCEHCPYFGGQLGVLSDERAAVTPHERPSDEPLKKRKTLHDPPTPAKGPRKKPEQKSRKDEAADSFIHNAPKATEWRKRQTELGLNTIEQYQQAIRAFTDRPNVIAESKPHQGDGHLEHELVNLAERFALLTKDSLQNAKIRKSFATFQALILLSYCEVLRKKGVPRKTLDGITQHIGGREADRRRLLDSALWINGVIVALVSHGWTIYRATEPFFLGVFSKLFTCEVELIPFSDALSITYLHIHNSQNSRLILEHFKRNEFIKYDYGDCLGPEYTIPGLIASLLDASTYSGDTMIARTGIGSYWRRTKFSASTVGFQIAGDASVACAVRIIIVVVVIIVIVKYHWLLCVAALRSCSVCNRVE</sequence>
<dbReference type="EMBL" id="MG777508">
    <property type="protein sequence ID" value="AUW31370.1"/>
    <property type="molecule type" value="Genomic_DNA"/>
</dbReference>